<keyword evidence="4" id="KW-1185">Reference proteome</keyword>
<dbReference type="RefSeq" id="WP_093838224.1">
    <property type="nucleotide sequence ID" value="NZ_FOLM01000003.1"/>
</dbReference>
<dbReference type="OrthoDB" id="4323476at2"/>
<feature type="compositionally biased region" description="Basic and acidic residues" evidence="1">
    <location>
        <begin position="59"/>
        <end position="68"/>
    </location>
</feature>
<sequence length="224" mass="23953">MAIRWTRTALTTATAVLTGALLLTACGGGEQGEQDRIADARDDGGTGNEEPAEPDDEPAAPKDDGIERPEIVLPDDVVNIFEPVDTDDPVELAVLADNEHRIASMDEAITSGDLERPALGFYSTGEALKSAVGWIEPIVDSGSGFTGTTRYYNRSVSVRSDTEATVTYCVDAAQSYTTDRETGEVDRESAPDEPVFYITTLAKNGTGVWQTTRVATERGGNQCE</sequence>
<evidence type="ECO:0008006" key="5">
    <source>
        <dbReference type="Google" id="ProtNLM"/>
    </source>
</evidence>
<feature type="chain" id="PRO_5039091656" description="Lipoprotein" evidence="2">
    <location>
        <begin position="26"/>
        <end position="224"/>
    </location>
</feature>
<protein>
    <recommendedName>
        <fullName evidence="5">Lipoprotein</fullName>
    </recommendedName>
</protein>
<organism evidence="3 4">
    <name type="scientific">Streptomyces aidingensis</name>
    <dbReference type="NCBI Taxonomy" id="910347"/>
    <lineage>
        <taxon>Bacteria</taxon>
        <taxon>Bacillati</taxon>
        <taxon>Actinomycetota</taxon>
        <taxon>Actinomycetes</taxon>
        <taxon>Kitasatosporales</taxon>
        <taxon>Streptomycetaceae</taxon>
        <taxon>Streptomyces</taxon>
    </lineage>
</organism>
<gene>
    <name evidence="3" type="ORF">SAMN05421773_103441</name>
</gene>
<proteinExistence type="predicted"/>
<feature type="signal peptide" evidence="2">
    <location>
        <begin position="1"/>
        <end position="25"/>
    </location>
</feature>
<evidence type="ECO:0000313" key="4">
    <source>
        <dbReference type="Proteomes" id="UP000199207"/>
    </source>
</evidence>
<reference evidence="3 4" key="1">
    <citation type="submission" date="2016-10" db="EMBL/GenBank/DDBJ databases">
        <authorList>
            <person name="de Groot N.N."/>
        </authorList>
    </citation>
    <scope>NUCLEOTIDE SEQUENCE [LARGE SCALE GENOMIC DNA]</scope>
    <source>
        <strain evidence="3 4">CGMCC 4.5739</strain>
    </source>
</reference>
<dbReference type="EMBL" id="FOLM01000003">
    <property type="protein sequence ID" value="SFC48688.1"/>
    <property type="molecule type" value="Genomic_DNA"/>
</dbReference>
<accession>A0A1I1JQ73</accession>
<dbReference type="PROSITE" id="PS51257">
    <property type="entry name" value="PROKAR_LIPOPROTEIN"/>
    <property type="match status" value="1"/>
</dbReference>
<dbReference type="Proteomes" id="UP000199207">
    <property type="component" value="Unassembled WGS sequence"/>
</dbReference>
<feature type="compositionally biased region" description="Basic and acidic residues" evidence="1">
    <location>
        <begin position="33"/>
        <end position="44"/>
    </location>
</feature>
<dbReference type="STRING" id="910347.SAMN05421773_103441"/>
<feature type="region of interest" description="Disordered" evidence="1">
    <location>
        <begin position="27"/>
        <end position="68"/>
    </location>
</feature>
<evidence type="ECO:0000313" key="3">
    <source>
        <dbReference type="EMBL" id="SFC48688.1"/>
    </source>
</evidence>
<dbReference type="AlphaFoldDB" id="A0A1I1JQ73"/>
<evidence type="ECO:0000256" key="2">
    <source>
        <dbReference type="SAM" id="SignalP"/>
    </source>
</evidence>
<name>A0A1I1JQ73_9ACTN</name>
<keyword evidence="2" id="KW-0732">Signal</keyword>
<evidence type="ECO:0000256" key="1">
    <source>
        <dbReference type="SAM" id="MobiDB-lite"/>
    </source>
</evidence>